<feature type="region of interest" description="Disordered" evidence="1">
    <location>
        <begin position="31"/>
        <end position="76"/>
    </location>
</feature>
<protein>
    <submittedName>
        <fullName evidence="2">Uncharacterized protein</fullName>
    </submittedName>
</protein>
<dbReference type="AlphaFoldDB" id="A0AAV2E0T6"/>
<feature type="compositionally biased region" description="Low complexity" evidence="1">
    <location>
        <begin position="44"/>
        <end position="53"/>
    </location>
</feature>
<evidence type="ECO:0000313" key="3">
    <source>
        <dbReference type="Proteomes" id="UP001497516"/>
    </source>
</evidence>
<sequence length="76" mass="8398">MTDYRLPSAATMNLWADDNTPVMEAFMNSDLSALWSPDPPPPHRSSSTSTSTPADPIKSHHHNQPPPSLLFNQKTL</sequence>
<organism evidence="2 3">
    <name type="scientific">Linum trigynum</name>
    <dbReference type="NCBI Taxonomy" id="586398"/>
    <lineage>
        <taxon>Eukaryota</taxon>
        <taxon>Viridiplantae</taxon>
        <taxon>Streptophyta</taxon>
        <taxon>Embryophyta</taxon>
        <taxon>Tracheophyta</taxon>
        <taxon>Spermatophyta</taxon>
        <taxon>Magnoliopsida</taxon>
        <taxon>eudicotyledons</taxon>
        <taxon>Gunneridae</taxon>
        <taxon>Pentapetalae</taxon>
        <taxon>rosids</taxon>
        <taxon>fabids</taxon>
        <taxon>Malpighiales</taxon>
        <taxon>Linaceae</taxon>
        <taxon>Linum</taxon>
    </lineage>
</organism>
<gene>
    <name evidence="2" type="ORF">LTRI10_LOCUS20921</name>
</gene>
<name>A0AAV2E0T6_9ROSI</name>
<keyword evidence="3" id="KW-1185">Reference proteome</keyword>
<evidence type="ECO:0000256" key="1">
    <source>
        <dbReference type="SAM" id="MobiDB-lite"/>
    </source>
</evidence>
<reference evidence="2 3" key="1">
    <citation type="submission" date="2024-04" db="EMBL/GenBank/DDBJ databases">
        <authorList>
            <person name="Fracassetti M."/>
        </authorList>
    </citation>
    <scope>NUCLEOTIDE SEQUENCE [LARGE SCALE GENOMIC DNA]</scope>
</reference>
<evidence type="ECO:0000313" key="2">
    <source>
        <dbReference type="EMBL" id="CAL1379397.1"/>
    </source>
</evidence>
<accession>A0AAV2E0T6</accession>
<proteinExistence type="predicted"/>
<dbReference type="Proteomes" id="UP001497516">
    <property type="component" value="Chromosome 3"/>
</dbReference>
<dbReference type="EMBL" id="OZ034816">
    <property type="protein sequence ID" value="CAL1379397.1"/>
    <property type="molecule type" value="Genomic_DNA"/>
</dbReference>